<evidence type="ECO:0000313" key="2">
    <source>
        <dbReference type="Proteomes" id="UP000009168"/>
    </source>
</evidence>
<keyword evidence="2" id="KW-1185">Reference proteome</keyword>
<accession>Q227F7</accession>
<reference evidence="2" key="1">
    <citation type="journal article" date="2006" name="PLoS Biol.">
        <title>Macronuclear genome sequence of the ciliate Tetrahymena thermophila, a model eukaryote.</title>
        <authorList>
            <person name="Eisen J.A."/>
            <person name="Coyne R.S."/>
            <person name="Wu M."/>
            <person name="Wu D."/>
            <person name="Thiagarajan M."/>
            <person name="Wortman J.R."/>
            <person name="Badger J.H."/>
            <person name="Ren Q."/>
            <person name="Amedeo P."/>
            <person name="Jones K.M."/>
            <person name="Tallon L.J."/>
            <person name="Delcher A.L."/>
            <person name="Salzberg S.L."/>
            <person name="Silva J.C."/>
            <person name="Haas B.J."/>
            <person name="Majoros W.H."/>
            <person name="Farzad M."/>
            <person name="Carlton J.M."/>
            <person name="Smith R.K. Jr."/>
            <person name="Garg J."/>
            <person name="Pearlman R.E."/>
            <person name="Karrer K.M."/>
            <person name="Sun L."/>
            <person name="Manning G."/>
            <person name="Elde N.C."/>
            <person name="Turkewitz A.P."/>
            <person name="Asai D.J."/>
            <person name="Wilkes D.E."/>
            <person name="Wang Y."/>
            <person name="Cai H."/>
            <person name="Collins K."/>
            <person name="Stewart B.A."/>
            <person name="Lee S.R."/>
            <person name="Wilamowska K."/>
            <person name="Weinberg Z."/>
            <person name="Ruzzo W.L."/>
            <person name="Wloga D."/>
            <person name="Gaertig J."/>
            <person name="Frankel J."/>
            <person name="Tsao C.-C."/>
            <person name="Gorovsky M.A."/>
            <person name="Keeling P.J."/>
            <person name="Waller R.F."/>
            <person name="Patron N.J."/>
            <person name="Cherry J.M."/>
            <person name="Stover N.A."/>
            <person name="Krieger C.J."/>
            <person name="del Toro C."/>
            <person name="Ryder H.F."/>
            <person name="Williamson S.C."/>
            <person name="Barbeau R.A."/>
            <person name="Hamilton E.P."/>
            <person name="Orias E."/>
        </authorList>
    </citation>
    <scope>NUCLEOTIDE SEQUENCE [LARGE SCALE GENOMIC DNA]</scope>
    <source>
        <strain evidence="2">SB210</strain>
    </source>
</reference>
<protein>
    <submittedName>
        <fullName evidence="1">Uncharacterized protein</fullName>
    </submittedName>
</protein>
<dbReference type="InParanoid" id="Q227F7"/>
<dbReference type="AlphaFoldDB" id="Q227F7"/>
<name>Q227F7_TETTS</name>
<dbReference type="HOGENOM" id="CLU_867357_0_0_1"/>
<gene>
    <name evidence="1" type="ORF">TTHERM_01855030</name>
</gene>
<dbReference type="GeneID" id="7829850"/>
<dbReference type="Proteomes" id="UP000009168">
    <property type="component" value="Unassembled WGS sequence"/>
</dbReference>
<feature type="non-terminal residue" evidence="1">
    <location>
        <position position="1"/>
    </location>
</feature>
<evidence type="ECO:0000313" key="1">
    <source>
        <dbReference type="EMBL" id="EAR81423.2"/>
    </source>
</evidence>
<organism evidence="1 2">
    <name type="scientific">Tetrahymena thermophila (strain SB210)</name>
    <dbReference type="NCBI Taxonomy" id="312017"/>
    <lineage>
        <taxon>Eukaryota</taxon>
        <taxon>Sar</taxon>
        <taxon>Alveolata</taxon>
        <taxon>Ciliophora</taxon>
        <taxon>Intramacronucleata</taxon>
        <taxon>Oligohymenophorea</taxon>
        <taxon>Hymenostomatida</taxon>
        <taxon>Tetrahymenina</taxon>
        <taxon>Tetrahymenidae</taxon>
        <taxon>Tetrahymena</taxon>
    </lineage>
</organism>
<dbReference type="SUPFAM" id="SSF57184">
    <property type="entry name" value="Growth factor receptor domain"/>
    <property type="match status" value="1"/>
</dbReference>
<dbReference type="InterPro" id="IPR009030">
    <property type="entry name" value="Growth_fac_rcpt_cys_sf"/>
</dbReference>
<dbReference type="RefSeq" id="XP_001029086.2">
    <property type="nucleotide sequence ID" value="XM_001029086.2"/>
</dbReference>
<dbReference type="EMBL" id="GG662356">
    <property type="protein sequence ID" value="EAR81423.2"/>
    <property type="molecule type" value="Genomic_DNA"/>
</dbReference>
<sequence length="570" mass="66865">EDCVQLIDNCSIGSFIQIQTQQIQLINPWISYLRNIPTQQICLMCNEGYYVSSDQQQCFPSIFDMLCYSSKIDQMNNQLCLQCYDQYVFNFNSQQCQKQFCYNQLQNCHQCYYYQDNTALLGQIYQCTQCVQGYMPTIYGCIKCPQGCSSCYQGNKEYNFTSYLIFSMPQISLQERLNYYNNQQFRDLCISCQEGFIFDYTNQICTQLLCGSNCSTCVNKQSNPFCLECDLQGIQNQIKDILYFISMLYYQQPSIPDIKQMISFNQERTDCVLCPITCLACQRQNQSFSSQYDLYDAQCLSCKSSEEAKFVNQGYEIRFDRQRMKCLYCKQEDNLCVYTKQRTIYMYCGSLKDQIGKGTKAQPTNYNRLFEIDFDELIVSDEYHSQQQAYVWYNELQLKELYVKVIINDSQCLEIQQTQFKTKLQNYIKSLEIISLEITTNQISQIPTSQLIQVSTTKFSGFNQVTISNLQISLNINSKNQNYGFNIQNQNLISANFTNVYFLRPSADYLINSKNILQINIFNLNNTLVLNNVLFYGQYIYNSQMFQVVYLANTNLNFYFEKLVLNQVNY</sequence>
<proteinExistence type="predicted"/>
<dbReference type="KEGG" id="tet:TTHERM_01855030"/>
<feature type="non-terminal residue" evidence="1">
    <location>
        <position position="570"/>
    </location>
</feature>